<name>A2A142_RHORH</name>
<evidence type="ECO:0000313" key="8">
    <source>
        <dbReference type="EMBL" id="BAF45390.1"/>
    </source>
</evidence>
<sequence>MTEHIPVRKRKGAETRARRTMTAKEGAARLGVSPRTIQRIIAEPREEFEARARERRERAAELRASGLKYKEIAEEMGISTGAVGALLHEARKYSVSS</sequence>
<dbReference type="GO" id="GO:0016987">
    <property type="term" value="F:sigma factor activity"/>
    <property type="evidence" value="ECO:0007669"/>
    <property type="project" value="UniProtKB-KW"/>
</dbReference>
<keyword evidence="5" id="KW-0804">Transcription</keyword>
<keyword evidence="4" id="KW-0238">DNA-binding</keyword>
<geneLocation type="plasmid" evidence="8">
    <name>pNC500</name>
</geneLocation>
<feature type="region of interest" description="Disordered" evidence="6">
    <location>
        <begin position="1"/>
        <end position="29"/>
    </location>
</feature>
<proteinExistence type="inferred from homology"/>
<dbReference type="Pfam" id="PF08281">
    <property type="entry name" value="Sigma70_r4_2"/>
    <property type="match status" value="1"/>
</dbReference>
<keyword evidence="2" id="KW-0805">Transcription regulation</keyword>
<feature type="compositionally biased region" description="Basic and acidic residues" evidence="6">
    <location>
        <begin position="1"/>
        <end position="17"/>
    </location>
</feature>
<dbReference type="EMBL" id="AB266604">
    <property type="protein sequence ID" value="BAF45390.1"/>
    <property type="molecule type" value="Genomic_DNA"/>
</dbReference>
<protein>
    <submittedName>
        <fullName evidence="8">Replication protein RepB</fullName>
    </submittedName>
</protein>
<dbReference type="AlphaFoldDB" id="A2A142"/>
<comment type="similarity">
    <text evidence="1">Belongs to the sigma-70 factor family. ECF subfamily.</text>
</comment>
<evidence type="ECO:0000256" key="4">
    <source>
        <dbReference type="ARBA" id="ARBA00023125"/>
    </source>
</evidence>
<dbReference type="SUPFAM" id="SSF88659">
    <property type="entry name" value="Sigma3 and sigma4 domains of RNA polymerase sigma factors"/>
    <property type="match status" value="1"/>
</dbReference>
<evidence type="ECO:0000259" key="7">
    <source>
        <dbReference type="Pfam" id="PF08281"/>
    </source>
</evidence>
<evidence type="ECO:0000256" key="2">
    <source>
        <dbReference type="ARBA" id="ARBA00023015"/>
    </source>
</evidence>
<evidence type="ECO:0000256" key="6">
    <source>
        <dbReference type="SAM" id="MobiDB-lite"/>
    </source>
</evidence>
<dbReference type="InterPro" id="IPR036388">
    <property type="entry name" value="WH-like_DNA-bd_sf"/>
</dbReference>
<keyword evidence="3" id="KW-0731">Sigma factor</keyword>
<evidence type="ECO:0000256" key="5">
    <source>
        <dbReference type="ARBA" id="ARBA00023163"/>
    </source>
</evidence>
<reference evidence="8" key="1">
    <citation type="journal article" date="2007" name="Appl. Microbiol. Biotechnol.">
        <title>Analysis of the 7.6-kb cryptic plasmid pNC500 from Rhodococcus rhodochrous B-276 and construction of Rhodococcus-E. coli shuttle vector.</title>
        <authorList>
            <person name="Matsui T."/>
            <person name="Saeki H."/>
            <person name="Shinzato N."/>
            <person name="Matsuda H."/>
        </authorList>
    </citation>
    <scope>NUCLEOTIDE SEQUENCE</scope>
    <source>
        <strain evidence="8">B-276</strain>
        <plasmid evidence="8">pNC500</plasmid>
    </source>
</reference>
<dbReference type="GO" id="GO:0006352">
    <property type="term" value="P:DNA-templated transcription initiation"/>
    <property type="evidence" value="ECO:0007669"/>
    <property type="project" value="InterPro"/>
</dbReference>
<organism evidence="8">
    <name type="scientific">Rhodococcus rhodochrous</name>
    <dbReference type="NCBI Taxonomy" id="1829"/>
    <lineage>
        <taxon>Bacteria</taxon>
        <taxon>Bacillati</taxon>
        <taxon>Actinomycetota</taxon>
        <taxon>Actinomycetes</taxon>
        <taxon>Mycobacteriales</taxon>
        <taxon>Nocardiaceae</taxon>
        <taxon>Rhodococcus</taxon>
    </lineage>
</organism>
<evidence type="ECO:0000256" key="3">
    <source>
        <dbReference type="ARBA" id="ARBA00023082"/>
    </source>
</evidence>
<dbReference type="InterPro" id="IPR013249">
    <property type="entry name" value="RNA_pol_sigma70_r4_t2"/>
</dbReference>
<evidence type="ECO:0000256" key="1">
    <source>
        <dbReference type="ARBA" id="ARBA00010641"/>
    </source>
</evidence>
<accession>A2A142</accession>
<dbReference type="GO" id="GO:0003677">
    <property type="term" value="F:DNA binding"/>
    <property type="evidence" value="ECO:0007669"/>
    <property type="project" value="UniProtKB-KW"/>
</dbReference>
<keyword evidence="8" id="KW-0614">Plasmid</keyword>
<dbReference type="RefSeq" id="WP_011827597.1">
    <property type="nucleotide sequence ID" value="NC_008823.1"/>
</dbReference>
<feature type="domain" description="RNA polymerase sigma factor 70 region 4 type 2" evidence="7">
    <location>
        <begin position="63"/>
        <end position="92"/>
    </location>
</feature>
<dbReference type="Gene3D" id="1.10.10.10">
    <property type="entry name" value="Winged helix-like DNA-binding domain superfamily/Winged helix DNA-binding domain"/>
    <property type="match status" value="1"/>
</dbReference>
<dbReference type="InterPro" id="IPR013324">
    <property type="entry name" value="RNA_pol_sigma_r3/r4-like"/>
</dbReference>